<proteinExistence type="predicted"/>
<comment type="caution">
    <text evidence="1">The sequence shown here is derived from an EMBL/GenBank/DDBJ whole genome shotgun (WGS) entry which is preliminary data.</text>
</comment>
<evidence type="ECO:0000313" key="1">
    <source>
        <dbReference type="EMBL" id="CAD6195453.1"/>
    </source>
</evidence>
<sequence>MAEDVIWVDLRPTTCRCRPIKRLAAFYRNCYQNDMQIELRIEFRWRRWLLPGRLIADERWSENASASVQQLEKTCEPHQEGEKLVNGGGTASNFKGNVEAGPCATIVYCGGLRE</sequence>
<dbReference type="AlphaFoldDB" id="A0A8S1HFV3"/>
<gene>
    <name evidence="1" type="ORF">CAUJ_LOCUS11372</name>
</gene>
<dbReference type="EMBL" id="CAJGYM010000055">
    <property type="protein sequence ID" value="CAD6195453.1"/>
    <property type="molecule type" value="Genomic_DNA"/>
</dbReference>
<name>A0A8S1HFV3_9PELO</name>
<accession>A0A8S1HFV3</accession>
<reference evidence="1" key="1">
    <citation type="submission" date="2020-10" db="EMBL/GenBank/DDBJ databases">
        <authorList>
            <person name="Kikuchi T."/>
        </authorList>
    </citation>
    <scope>NUCLEOTIDE SEQUENCE</scope>
    <source>
        <strain evidence="1">NKZ352</strain>
    </source>
</reference>
<protein>
    <submittedName>
        <fullName evidence="1">Uncharacterized protein</fullName>
    </submittedName>
</protein>
<evidence type="ECO:0000313" key="2">
    <source>
        <dbReference type="Proteomes" id="UP000835052"/>
    </source>
</evidence>
<dbReference type="Proteomes" id="UP000835052">
    <property type="component" value="Unassembled WGS sequence"/>
</dbReference>
<keyword evidence="2" id="KW-1185">Reference proteome</keyword>
<organism evidence="1 2">
    <name type="scientific">Caenorhabditis auriculariae</name>
    <dbReference type="NCBI Taxonomy" id="2777116"/>
    <lineage>
        <taxon>Eukaryota</taxon>
        <taxon>Metazoa</taxon>
        <taxon>Ecdysozoa</taxon>
        <taxon>Nematoda</taxon>
        <taxon>Chromadorea</taxon>
        <taxon>Rhabditida</taxon>
        <taxon>Rhabditina</taxon>
        <taxon>Rhabditomorpha</taxon>
        <taxon>Rhabditoidea</taxon>
        <taxon>Rhabditidae</taxon>
        <taxon>Peloderinae</taxon>
        <taxon>Caenorhabditis</taxon>
    </lineage>
</organism>